<feature type="transmembrane region" description="Helical" evidence="7">
    <location>
        <begin position="82"/>
        <end position="103"/>
    </location>
</feature>
<gene>
    <name evidence="8" type="ORF">NX773_10780</name>
</gene>
<evidence type="ECO:0000256" key="1">
    <source>
        <dbReference type="ARBA" id="ARBA00004651"/>
    </source>
</evidence>
<feature type="transmembrane region" description="Helical" evidence="7">
    <location>
        <begin position="247"/>
        <end position="267"/>
    </location>
</feature>
<evidence type="ECO:0000256" key="6">
    <source>
        <dbReference type="SAM" id="MobiDB-lite"/>
    </source>
</evidence>
<keyword evidence="9" id="KW-1185">Reference proteome</keyword>
<evidence type="ECO:0000313" key="9">
    <source>
        <dbReference type="Proteomes" id="UP001205861"/>
    </source>
</evidence>
<feature type="transmembrane region" description="Helical" evidence="7">
    <location>
        <begin position="307"/>
        <end position="330"/>
    </location>
</feature>
<keyword evidence="5 7" id="KW-0472">Membrane</keyword>
<feature type="transmembrane region" description="Helical" evidence="7">
    <location>
        <begin position="463"/>
        <end position="483"/>
    </location>
</feature>
<feature type="transmembrane region" description="Helical" evidence="7">
    <location>
        <begin position="342"/>
        <end position="362"/>
    </location>
</feature>
<feature type="transmembrane region" description="Helical" evidence="7">
    <location>
        <begin position="430"/>
        <end position="451"/>
    </location>
</feature>
<protein>
    <submittedName>
        <fullName evidence="8">Flippase</fullName>
    </submittedName>
</protein>
<feature type="transmembrane region" description="Helical" evidence="7">
    <location>
        <begin position="400"/>
        <end position="418"/>
    </location>
</feature>
<feature type="transmembrane region" description="Helical" evidence="7">
    <location>
        <begin position="161"/>
        <end position="179"/>
    </location>
</feature>
<evidence type="ECO:0000256" key="3">
    <source>
        <dbReference type="ARBA" id="ARBA00022692"/>
    </source>
</evidence>
<feature type="transmembrane region" description="Helical" evidence="7">
    <location>
        <begin position="12"/>
        <end position="31"/>
    </location>
</feature>
<accession>A0ABT2BJK6</accession>
<evidence type="ECO:0000256" key="2">
    <source>
        <dbReference type="ARBA" id="ARBA00022475"/>
    </source>
</evidence>
<feature type="transmembrane region" description="Helical" evidence="7">
    <location>
        <begin position="185"/>
        <end position="203"/>
    </location>
</feature>
<organism evidence="8 9">
    <name type="scientific">Massilia solisilvae</name>
    <dbReference type="NCBI Taxonomy" id="1811225"/>
    <lineage>
        <taxon>Bacteria</taxon>
        <taxon>Pseudomonadati</taxon>
        <taxon>Pseudomonadota</taxon>
        <taxon>Betaproteobacteria</taxon>
        <taxon>Burkholderiales</taxon>
        <taxon>Oxalobacteraceae</taxon>
        <taxon>Telluria group</taxon>
        <taxon>Massilia</taxon>
    </lineage>
</organism>
<dbReference type="EMBL" id="JANUGV010000002">
    <property type="protein sequence ID" value="MCS0608647.1"/>
    <property type="molecule type" value="Genomic_DNA"/>
</dbReference>
<evidence type="ECO:0000313" key="8">
    <source>
        <dbReference type="EMBL" id="MCS0608647.1"/>
    </source>
</evidence>
<comment type="subcellular location">
    <subcellularLocation>
        <location evidence="1">Cell membrane</location>
        <topology evidence="1">Multi-pass membrane protein</topology>
    </subcellularLocation>
</comment>
<reference evidence="8 9" key="1">
    <citation type="submission" date="2022-08" db="EMBL/GenBank/DDBJ databases">
        <title>Reclassification of Massilia species as members of the genera Telluria, Duganella, Pseudoduganella, Mokoshia gen. nov. and Zemynaea gen. nov. using orthogonal and non-orthogonal genome-based approaches.</title>
        <authorList>
            <person name="Bowman J.P."/>
        </authorList>
    </citation>
    <scope>NUCLEOTIDE SEQUENCE [LARGE SCALE GENOMIC DNA]</scope>
    <source>
        <strain evidence="8 9">JCM 31607</strain>
    </source>
</reference>
<dbReference type="Pfam" id="PF13440">
    <property type="entry name" value="Polysacc_synt_3"/>
    <property type="match status" value="1"/>
</dbReference>
<feature type="transmembrane region" description="Helical" evidence="7">
    <location>
        <begin position="374"/>
        <end position="394"/>
    </location>
</feature>
<feature type="compositionally biased region" description="Basic and acidic residues" evidence="6">
    <location>
        <begin position="517"/>
        <end position="528"/>
    </location>
</feature>
<sequence length="545" mass="58075">MKLDLAKNALSNLAGAVVPAAVALLTVPLVVKGLGDAGYGLYSLVTAIVGYFAVLDINVTAGSVKYIAQYNASAERERISETITFGVLVYAALGLAGALALYFGAEAFVTRLYAVPPALHEEAVTTLKVAALGFFITQLDNYLSSVPQALMRFDISSRFEVLFGILVPLSTVLVLMFGYGLVEVILVRVAASALNCLMLWQAIGNLVPDLAWRMPTARLKRELLGFSAYSFFSRFATLTYAHADKLIVGALAGVAPLAWYTVAATLANRILSLTYRLAGVFFPAASSLAARGEHERLNRIYLKANRYIVFINASVLVLVAVFAQPILLYWMNADFARNGALVLQLIALSQFIDSLTNLPTLVNDGMGHPRISGMFALARAVLGTLLVWLGVTRFGIDGAAWGHLATSTVLSAGLLVVVHGRTVPSRLSDLLKQAYLPSLFGVGLVALAAMLLRPLARPGVLDLVLLVLLTGVLLAAGGALFVLDRNDKALALSKLRSLLSRGQREHPDGQRGLAGGADRRTGTARRDPGQCTARTGTHGGHHGPE</sequence>
<dbReference type="InterPro" id="IPR050833">
    <property type="entry name" value="Poly_Biosynth_Transport"/>
</dbReference>
<evidence type="ECO:0000256" key="4">
    <source>
        <dbReference type="ARBA" id="ARBA00022989"/>
    </source>
</evidence>
<keyword evidence="4 7" id="KW-1133">Transmembrane helix</keyword>
<dbReference type="CDD" id="cd13128">
    <property type="entry name" value="MATE_Wzx_like"/>
    <property type="match status" value="1"/>
</dbReference>
<evidence type="ECO:0000256" key="5">
    <source>
        <dbReference type="ARBA" id="ARBA00023136"/>
    </source>
</evidence>
<keyword evidence="3 7" id="KW-0812">Transmembrane</keyword>
<dbReference type="RefSeq" id="WP_258856328.1">
    <property type="nucleotide sequence ID" value="NZ_JANUGV010000002.1"/>
</dbReference>
<feature type="transmembrane region" description="Helical" evidence="7">
    <location>
        <begin position="37"/>
        <end position="61"/>
    </location>
</feature>
<dbReference type="PANTHER" id="PTHR30250:SF26">
    <property type="entry name" value="PSMA PROTEIN"/>
    <property type="match status" value="1"/>
</dbReference>
<keyword evidence="2" id="KW-1003">Cell membrane</keyword>
<dbReference type="PANTHER" id="PTHR30250">
    <property type="entry name" value="PST FAMILY PREDICTED COLANIC ACID TRANSPORTER"/>
    <property type="match status" value="1"/>
</dbReference>
<comment type="caution">
    <text evidence="8">The sequence shown here is derived from an EMBL/GenBank/DDBJ whole genome shotgun (WGS) entry which is preliminary data.</text>
</comment>
<evidence type="ECO:0000256" key="7">
    <source>
        <dbReference type="SAM" id="Phobius"/>
    </source>
</evidence>
<feature type="region of interest" description="Disordered" evidence="6">
    <location>
        <begin position="501"/>
        <end position="545"/>
    </location>
</feature>
<name>A0ABT2BJK6_9BURK</name>
<proteinExistence type="predicted"/>
<dbReference type="Proteomes" id="UP001205861">
    <property type="component" value="Unassembled WGS sequence"/>
</dbReference>